<dbReference type="EMBL" id="BAABDC010000001">
    <property type="protein sequence ID" value="GAA3691694.1"/>
    <property type="molecule type" value="Genomic_DNA"/>
</dbReference>
<dbReference type="Gene3D" id="2.40.30.100">
    <property type="entry name" value="AF2212/PG0164-like"/>
    <property type="match status" value="1"/>
</dbReference>
<dbReference type="SUPFAM" id="SSF141694">
    <property type="entry name" value="AF2212/PG0164-like"/>
    <property type="match status" value="1"/>
</dbReference>
<gene>
    <name evidence="1" type="ORF">GCM10022399_04590</name>
</gene>
<protein>
    <submittedName>
        <fullName evidence="1">DUF1905 domain-containing protein</fullName>
    </submittedName>
</protein>
<accession>A0ABP7CJH5</accession>
<organism evidence="1 2">
    <name type="scientific">Terrabacter ginsenosidimutans</name>
    <dbReference type="NCBI Taxonomy" id="490575"/>
    <lineage>
        <taxon>Bacteria</taxon>
        <taxon>Bacillati</taxon>
        <taxon>Actinomycetota</taxon>
        <taxon>Actinomycetes</taxon>
        <taxon>Micrococcales</taxon>
        <taxon>Intrasporangiaceae</taxon>
        <taxon>Terrabacter</taxon>
    </lineage>
</organism>
<dbReference type="Proteomes" id="UP001501468">
    <property type="component" value="Unassembled WGS sequence"/>
</dbReference>
<dbReference type="InterPro" id="IPR015018">
    <property type="entry name" value="DUF1905"/>
</dbReference>
<sequence>MTTLRFTADLWRWEAQTGWFFVTVAPDASARIREVPRAPRGFGSVRVRATVGATSWTTSVFPDARRGAYVLPVKRAVRQAEDLDEGDPADVVLEVLE</sequence>
<reference evidence="2" key="1">
    <citation type="journal article" date="2019" name="Int. J. Syst. Evol. Microbiol.">
        <title>The Global Catalogue of Microorganisms (GCM) 10K type strain sequencing project: providing services to taxonomists for standard genome sequencing and annotation.</title>
        <authorList>
            <consortium name="The Broad Institute Genomics Platform"/>
            <consortium name="The Broad Institute Genome Sequencing Center for Infectious Disease"/>
            <person name="Wu L."/>
            <person name="Ma J."/>
        </authorList>
    </citation>
    <scope>NUCLEOTIDE SEQUENCE [LARGE SCALE GENOMIC DNA]</scope>
    <source>
        <strain evidence="2">JCM 17125</strain>
    </source>
</reference>
<keyword evidence="2" id="KW-1185">Reference proteome</keyword>
<proteinExistence type="predicted"/>
<dbReference type="RefSeq" id="WP_142176491.1">
    <property type="nucleotide sequence ID" value="NZ_BAABDC010000001.1"/>
</dbReference>
<evidence type="ECO:0000313" key="1">
    <source>
        <dbReference type="EMBL" id="GAA3691694.1"/>
    </source>
</evidence>
<dbReference type="Pfam" id="PF08922">
    <property type="entry name" value="DUF1905"/>
    <property type="match status" value="1"/>
</dbReference>
<name>A0ABP7CJH5_9MICO</name>
<comment type="caution">
    <text evidence="1">The sequence shown here is derived from an EMBL/GenBank/DDBJ whole genome shotgun (WGS) entry which is preliminary data.</text>
</comment>
<dbReference type="InterPro" id="IPR037079">
    <property type="entry name" value="AF2212/PG0164-like_sf"/>
</dbReference>
<evidence type="ECO:0000313" key="2">
    <source>
        <dbReference type="Proteomes" id="UP001501468"/>
    </source>
</evidence>